<dbReference type="GO" id="GO:0006417">
    <property type="term" value="P:regulation of translation"/>
    <property type="evidence" value="ECO:0007669"/>
    <property type="project" value="UniProtKB-UniRule"/>
</dbReference>
<keyword evidence="10" id="KW-1185">Reference proteome</keyword>
<comment type="subcellular location">
    <subcellularLocation>
        <location evidence="1">Cytoplasm</location>
    </subcellularLocation>
</comment>
<keyword evidence="6 8" id="KW-0810">Translation regulation</keyword>
<keyword evidence="2" id="KW-0963">Cytoplasm</keyword>
<evidence type="ECO:0000256" key="7">
    <source>
        <dbReference type="ARBA" id="ARBA00022884"/>
    </source>
</evidence>
<dbReference type="GO" id="GO:0008270">
    <property type="term" value="F:zinc ion binding"/>
    <property type="evidence" value="ECO:0007669"/>
    <property type="project" value="UniProtKB-KW"/>
</dbReference>
<evidence type="ECO:0000256" key="6">
    <source>
        <dbReference type="ARBA" id="ARBA00022845"/>
    </source>
</evidence>
<keyword evidence="5" id="KW-0862">Zinc</keyword>
<dbReference type="InterPro" id="IPR038129">
    <property type="entry name" value="Nanos_sf"/>
</dbReference>
<sequence length="205" mass="22505">MESCRITTLNEPEGFSPFRDYLGLAKLVVSHAQTRECEMVRGDEINDDFHCNGVDCGPCGLMPFTVPLVEGSPWGDSSGNLPSRTNRSRPCRRQITWCVFCRNNGEAECVYASHLLKDSQGKTTCPILRAYACPICGAKGDNSHTIKYCPVRHAEEIPPPAPLKTSRTSTGIRKTGACSSVNGYKPTAHQPTAVGERVAWDVRFI</sequence>
<evidence type="ECO:0000256" key="3">
    <source>
        <dbReference type="ARBA" id="ARBA00022723"/>
    </source>
</evidence>
<accession>A0A8B7YNT3</accession>
<dbReference type="GeneID" id="110981238"/>
<evidence type="ECO:0000256" key="4">
    <source>
        <dbReference type="ARBA" id="ARBA00022771"/>
    </source>
</evidence>
<dbReference type="OrthoDB" id="10010129at2759"/>
<reference evidence="11" key="1">
    <citation type="submission" date="2025-08" db="UniProtKB">
        <authorList>
            <consortium name="RefSeq"/>
        </authorList>
    </citation>
    <scope>IDENTIFICATION</scope>
</reference>
<keyword evidence="4 8" id="KW-0863">Zinc-finger</keyword>
<organism evidence="10 11">
    <name type="scientific">Acanthaster planci</name>
    <name type="common">Crown-of-thorns starfish</name>
    <dbReference type="NCBI Taxonomy" id="133434"/>
    <lineage>
        <taxon>Eukaryota</taxon>
        <taxon>Metazoa</taxon>
        <taxon>Echinodermata</taxon>
        <taxon>Eleutherozoa</taxon>
        <taxon>Asterozoa</taxon>
        <taxon>Asteroidea</taxon>
        <taxon>Valvatacea</taxon>
        <taxon>Valvatida</taxon>
        <taxon>Acanthasteridae</taxon>
        <taxon>Acanthaster</taxon>
    </lineage>
</organism>
<dbReference type="Gene3D" id="4.10.60.30">
    <property type="entry name" value="Nanos, RNA-binding domain"/>
    <property type="match status" value="1"/>
</dbReference>
<dbReference type="GO" id="GO:0003723">
    <property type="term" value="F:RNA binding"/>
    <property type="evidence" value="ECO:0007669"/>
    <property type="project" value="UniProtKB-UniRule"/>
</dbReference>
<evidence type="ECO:0000256" key="1">
    <source>
        <dbReference type="ARBA" id="ARBA00004496"/>
    </source>
</evidence>
<name>A0A8B7YNT3_ACAPL</name>
<keyword evidence="7 8" id="KW-0694">RNA-binding</keyword>
<evidence type="ECO:0000256" key="5">
    <source>
        <dbReference type="ARBA" id="ARBA00022833"/>
    </source>
</evidence>
<dbReference type="KEGG" id="aplc:110981238"/>
<proteinExistence type="inferred from homology"/>
<dbReference type="Proteomes" id="UP000694845">
    <property type="component" value="Unplaced"/>
</dbReference>
<evidence type="ECO:0000313" key="11">
    <source>
        <dbReference type="RefSeq" id="XP_022094327.1"/>
    </source>
</evidence>
<feature type="domain" description="Nanos-type" evidence="9">
    <location>
        <begin position="97"/>
        <end position="151"/>
    </location>
</feature>
<keyword evidence="3" id="KW-0479">Metal-binding</keyword>
<evidence type="ECO:0000256" key="8">
    <source>
        <dbReference type="PROSITE-ProRule" id="PRU00855"/>
    </source>
</evidence>
<gene>
    <name evidence="11" type="primary">LOC110981238</name>
</gene>
<evidence type="ECO:0000313" key="10">
    <source>
        <dbReference type="Proteomes" id="UP000694845"/>
    </source>
</evidence>
<dbReference type="GO" id="GO:0005737">
    <property type="term" value="C:cytoplasm"/>
    <property type="evidence" value="ECO:0007669"/>
    <property type="project" value="UniProtKB-SubCell"/>
</dbReference>
<dbReference type="AlphaFoldDB" id="A0A8B7YNT3"/>
<evidence type="ECO:0000256" key="2">
    <source>
        <dbReference type="ARBA" id="ARBA00022490"/>
    </source>
</evidence>
<dbReference type="Pfam" id="PF05741">
    <property type="entry name" value="zf-nanos"/>
    <property type="match status" value="1"/>
</dbReference>
<dbReference type="PROSITE" id="PS51522">
    <property type="entry name" value="ZF_NANOS"/>
    <property type="match status" value="1"/>
</dbReference>
<protein>
    <submittedName>
        <fullName evidence="11">Nanos homolog 1-like</fullName>
    </submittedName>
</protein>
<comment type="similarity">
    <text evidence="8">Belongs to the nanos family.</text>
</comment>
<dbReference type="InterPro" id="IPR024161">
    <property type="entry name" value="Znf_nanos-typ"/>
</dbReference>
<dbReference type="InterPro" id="IPR008705">
    <property type="entry name" value="Nanos/Xcar2"/>
</dbReference>
<dbReference type="PANTHER" id="PTHR12887">
    <property type="entry name" value="NANOS PROTEIN"/>
    <property type="match status" value="1"/>
</dbReference>
<dbReference type="RefSeq" id="XP_022094327.1">
    <property type="nucleotide sequence ID" value="XM_022238635.1"/>
</dbReference>
<evidence type="ECO:0000259" key="9">
    <source>
        <dbReference type="PROSITE" id="PS51522"/>
    </source>
</evidence>